<proteinExistence type="predicted"/>
<dbReference type="EMBL" id="KN833717">
    <property type="protein sequence ID" value="KIK24315.1"/>
    <property type="molecule type" value="Genomic_DNA"/>
</dbReference>
<dbReference type="HOGENOM" id="CLU_654021_0_0_1"/>
<dbReference type="AlphaFoldDB" id="A0A0C9YH58"/>
<dbReference type="Proteomes" id="UP000054018">
    <property type="component" value="Unassembled WGS sequence"/>
</dbReference>
<evidence type="ECO:0000313" key="2">
    <source>
        <dbReference type="Proteomes" id="UP000054018"/>
    </source>
</evidence>
<dbReference type="OrthoDB" id="1700726at2759"/>
<protein>
    <recommendedName>
        <fullName evidence="3">AMP-dependent synthetase/ligase domain-containing protein</fullName>
    </recommendedName>
</protein>
<keyword evidence="2" id="KW-1185">Reference proteome</keyword>
<dbReference type="SUPFAM" id="SSF56801">
    <property type="entry name" value="Acetyl-CoA synthetase-like"/>
    <property type="match status" value="1"/>
</dbReference>
<name>A0A0C9YH58_9AGAM</name>
<gene>
    <name evidence="1" type="ORF">PISMIDRAFT_29207</name>
</gene>
<evidence type="ECO:0008006" key="3">
    <source>
        <dbReference type="Google" id="ProtNLM"/>
    </source>
</evidence>
<dbReference type="STRING" id="765257.A0A0C9YH58"/>
<reference evidence="1 2" key="1">
    <citation type="submission" date="2014-04" db="EMBL/GenBank/DDBJ databases">
        <authorList>
            <consortium name="DOE Joint Genome Institute"/>
            <person name="Kuo A."/>
            <person name="Kohler A."/>
            <person name="Costa M.D."/>
            <person name="Nagy L.G."/>
            <person name="Floudas D."/>
            <person name="Copeland A."/>
            <person name="Barry K.W."/>
            <person name="Cichocki N."/>
            <person name="Veneault-Fourrey C."/>
            <person name="LaButti K."/>
            <person name="Lindquist E.A."/>
            <person name="Lipzen A."/>
            <person name="Lundell T."/>
            <person name="Morin E."/>
            <person name="Murat C."/>
            <person name="Sun H."/>
            <person name="Tunlid A."/>
            <person name="Henrissat B."/>
            <person name="Grigoriev I.V."/>
            <person name="Hibbett D.S."/>
            <person name="Martin F."/>
            <person name="Nordberg H.P."/>
            <person name="Cantor M.N."/>
            <person name="Hua S.X."/>
        </authorList>
    </citation>
    <scope>NUCLEOTIDE SEQUENCE [LARGE SCALE GENOMIC DNA]</scope>
    <source>
        <strain evidence="1 2">441</strain>
    </source>
</reference>
<evidence type="ECO:0000313" key="1">
    <source>
        <dbReference type="EMBL" id="KIK24315.1"/>
    </source>
</evidence>
<organism evidence="1 2">
    <name type="scientific">Pisolithus microcarpus 441</name>
    <dbReference type="NCBI Taxonomy" id="765257"/>
    <lineage>
        <taxon>Eukaryota</taxon>
        <taxon>Fungi</taxon>
        <taxon>Dikarya</taxon>
        <taxon>Basidiomycota</taxon>
        <taxon>Agaricomycotina</taxon>
        <taxon>Agaricomycetes</taxon>
        <taxon>Agaricomycetidae</taxon>
        <taxon>Boletales</taxon>
        <taxon>Sclerodermatineae</taxon>
        <taxon>Pisolithaceae</taxon>
        <taxon>Pisolithus</taxon>
    </lineage>
</organism>
<sequence length="420" mass="46524">MHVGDYTAFIASYAQSYGICAHAKACCIWRKHDVDINVVDDMVHPQFEARRTLWSFKVSYHESRMLWEDSNVLLLLNDGIEFLIADLALAKYSVAVMTLYSPKLLSCVLETHLPTAIITNTEFIPLLPEYEGKHHPKTVKQVEIAPWVQIETNGANKTKPVSAALFPPSMALSGVDIILSNHSLSTPYSLAIAYSALHGNTSFATIDSTRLYDITRVGDTQSLTDAPHNLADVLSARHHPIPYLMVFFIGPDHLEDLSSSILRHVWESWLYSFTWRHKLAAFVEGFLSKDSLWDRTVFDHAWEHVLGDMANALKDVIISGGPISSELFTPARIALSIPMINMHINPWVSGSVFVTQAFDAQVLPSGHEPVHVGGPSVNVEAKLKGMKDTYLEDNEDPFGEIVVHGPTVGASIGEEAENIA</sequence>
<accession>A0A0C9YH58</accession>
<reference evidence="2" key="2">
    <citation type="submission" date="2015-01" db="EMBL/GenBank/DDBJ databases">
        <title>Evolutionary Origins and Diversification of the Mycorrhizal Mutualists.</title>
        <authorList>
            <consortium name="DOE Joint Genome Institute"/>
            <consortium name="Mycorrhizal Genomics Consortium"/>
            <person name="Kohler A."/>
            <person name="Kuo A."/>
            <person name="Nagy L.G."/>
            <person name="Floudas D."/>
            <person name="Copeland A."/>
            <person name="Barry K.W."/>
            <person name="Cichocki N."/>
            <person name="Veneault-Fourrey C."/>
            <person name="LaButti K."/>
            <person name="Lindquist E.A."/>
            <person name="Lipzen A."/>
            <person name="Lundell T."/>
            <person name="Morin E."/>
            <person name="Murat C."/>
            <person name="Riley R."/>
            <person name="Ohm R."/>
            <person name="Sun H."/>
            <person name="Tunlid A."/>
            <person name="Henrissat B."/>
            <person name="Grigoriev I.V."/>
            <person name="Hibbett D.S."/>
            <person name="Martin F."/>
        </authorList>
    </citation>
    <scope>NUCLEOTIDE SEQUENCE [LARGE SCALE GENOMIC DNA]</scope>
    <source>
        <strain evidence="2">441</strain>
    </source>
</reference>